<dbReference type="PATRIC" id="fig|659018.3.peg.240"/>
<name>A0A0R0DFX7_9GAMM</name>
<proteinExistence type="predicted"/>
<dbReference type="Proteomes" id="UP000050940">
    <property type="component" value="Unassembled WGS sequence"/>
</dbReference>
<feature type="non-terminal residue" evidence="1">
    <location>
        <position position="67"/>
    </location>
</feature>
<evidence type="ECO:0000313" key="2">
    <source>
        <dbReference type="Proteomes" id="UP000050940"/>
    </source>
</evidence>
<organism evidence="1 2">
    <name type="scientific">Stenotrophomonas daejeonensis</name>
    <dbReference type="NCBI Taxonomy" id="659018"/>
    <lineage>
        <taxon>Bacteria</taxon>
        <taxon>Pseudomonadati</taxon>
        <taxon>Pseudomonadota</taxon>
        <taxon>Gammaproteobacteria</taxon>
        <taxon>Lysobacterales</taxon>
        <taxon>Lysobacteraceae</taxon>
        <taxon>Stenotrophomonas</taxon>
    </lineage>
</organism>
<dbReference type="EMBL" id="LDJP01000108">
    <property type="protein sequence ID" value="KRG80699.1"/>
    <property type="molecule type" value="Genomic_DNA"/>
</dbReference>
<keyword evidence="2" id="KW-1185">Reference proteome</keyword>
<sequence>MPHHRFHALGLRVQPQDVHAQRAQLRQFRAEIGGFLALHRDAVDTQEWAALAGGQRHAGGKVGAAEA</sequence>
<evidence type="ECO:0000313" key="1">
    <source>
        <dbReference type="EMBL" id="KRG80699.1"/>
    </source>
</evidence>
<protein>
    <submittedName>
        <fullName evidence="1">Uncharacterized protein</fullName>
    </submittedName>
</protein>
<gene>
    <name evidence="1" type="ORF">ABB34_14440</name>
</gene>
<dbReference type="AlphaFoldDB" id="A0A0R0DFX7"/>
<reference evidence="1 2" key="1">
    <citation type="submission" date="2015-05" db="EMBL/GenBank/DDBJ databases">
        <title>Genome sequencing and analysis of members of genus Stenotrophomonas.</title>
        <authorList>
            <person name="Patil P.P."/>
            <person name="Midha S."/>
            <person name="Patil P.B."/>
        </authorList>
    </citation>
    <scope>NUCLEOTIDE SEQUENCE [LARGE SCALE GENOMIC DNA]</scope>
    <source>
        <strain evidence="1 2">JCM 16244</strain>
    </source>
</reference>
<comment type="caution">
    <text evidence="1">The sequence shown here is derived from an EMBL/GenBank/DDBJ whole genome shotgun (WGS) entry which is preliminary data.</text>
</comment>
<accession>A0A0R0DFX7</accession>